<evidence type="ECO:0000256" key="4">
    <source>
        <dbReference type="ARBA" id="ARBA00022741"/>
    </source>
</evidence>
<dbReference type="InterPro" id="IPR004544">
    <property type="entry name" value="TF_aIF-2_arc"/>
</dbReference>
<comment type="function">
    <text evidence="7">Function in general translation initiation by promoting the binding of the formylmethionine-tRNA to ribosomes. Seems to function along with eIF-2.</text>
</comment>
<dbReference type="GO" id="GO:0005737">
    <property type="term" value="C:cytoplasm"/>
    <property type="evidence" value="ECO:0007669"/>
    <property type="project" value="TreeGrafter"/>
</dbReference>
<dbReference type="PRINTS" id="PR00315">
    <property type="entry name" value="ELONGATNFCT"/>
</dbReference>
<evidence type="ECO:0000256" key="5">
    <source>
        <dbReference type="ARBA" id="ARBA00022917"/>
    </source>
</evidence>
<dbReference type="Pfam" id="PF00009">
    <property type="entry name" value="GTP_EFTU"/>
    <property type="match status" value="1"/>
</dbReference>
<dbReference type="CDD" id="cd01887">
    <property type="entry name" value="IF2_eIF5B"/>
    <property type="match status" value="1"/>
</dbReference>
<dbReference type="CDD" id="cd03703">
    <property type="entry name" value="aeIF5B_II"/>
    <property type="match status" value="1"/>
</dbReference>
<gene>
    <name evidence="9" type="ORF">LCGC14_0954490</name>
</gene>
<dbReference type="NCBIfam" id="TIGR00231">
    <property type="entry name" value="small_GTP"/>
    <property type="match status" value="1"/>
</dbReference>
<comment type="caution">
    <text evidence="9">The sequence shown here is derived from an EMBL/GenBank/DDBJ whole genome shotgun (WGS) entry which is preliminary data.</text>
</comment>
<comment type="similarity">
    <text evidence="1">Belongs to the TRAFAC class translation factor GTPase superfamily. Classic translation factor GTPase family. IF-2 subfamily.</text>
</comment>
<evidence type="ECO:0000259" key="8">
    <source>
        <dbReference type="PROSITE" id="PS51722"/>
    </source>
</evidence>
<evidence type="ECO:0000256" key="6">
    <source>
        <dbReference type="ARBA" id="ARBA00023134"/>
    </source>
</evidence>
<dbReference type="PANTHER" id="PTHR43381:SF4">
    <property type="entry name" value="EUKARYOTIC TRANSLATION INITIATION FACTOR 5B"/>
    <property type="match status" value="1"/>
</dbReference>
<dbReference type="InterPro" id="IPR027417">
    <property type="entry name" value="P-loop_NTPase"/>
</dbReference>
<dbReference type="InterPro" id="IPR029459">
    <property type="entry name" value="EFTU-type"/>
</dbReference>
<dbReference type="Gene3D" id="3.40.50.10050">
    <property type="entry name" value="Translation initiation factor IF- 2, domain 3"/>
    <property type="match status" value="1"/>
</dbReference>
<dbReference type="PROSITE" id="PS51722">
    <property type="entry name" value="G_TR_2"/>
    <property type="match status" value="1"/>
</dbReference>
<dbReference type="InterPro" id="IPR005225">
    <property type="entry name" value="Small_GTP-bd"/>
</dbReference>
<dbReference type="Pfam" id="PF11987">
    <property type="entry name" value="IF-2"/>
    <property type="match status" value="1"/>
</dbReference>
<dbReference type="GO" id="GO:0003743">
    <property type="term" value="F:translation initiation factor activity"/>
    <property type="evidence" value="ECO:0007669"/>
    <property type="project" value="UniProtKB-KW"/>
</dbReference>
<keyword evidence="6" id="KW-0342">GTP-binding</keyword>
<dbReference type="InterPro" id="IPR009000">
    <property type="entry name" value="Transl_B-barrel_sf"/>
</dbReference>
<dbReference type="InterPro" id="IPR015760">
    <property type="entry name" value="TIF_IF2"/>
</dbReference>
<evidence type="ECO:0000313" key="9">
    <source>
        <dbReference type="EMBL" id="KKN18567.1"/>
    </source>
</evidence>
<evidence type="ECO:0000256" key="3">
    <source>
        <dbReference type="ARBA" id="ARBA00022540"/>
    </source>
</evidence>
<dbReference type="CDD" id="cd16266">
    <property type="entry name" value="IF2_aeIF5B_IV"/>
    <property type="match status" value="1"/>
</dbReference>
<evidence type="ECO:0000256" key="7">
    <source>
        <dbReference type="ARBA" id="ARBA00024852"/>
    </source>
</evidence>
<keyword evidence="5" id="KW-0648">Protein biosynthesis</keyword>
<evidence type="ECO:0000256" key="2">
    <source>
        <dbReference type="ARBA" id="ARBA00020166"/>
    </source>
</evidence>
<dbReference type="GO" id="GO:0003924">
    <property type="term" value="F:GTPase activity"/>
    <property type="evidence" value="ECO:0007669"/>
    <property type="project" value="InterPro"/>
</dbReference>
<dbReference type="GO" id="GO:0005525">
    <property type="term" value="F:GTP binding"/>
    <property type="evidence" value="ECO:0007669"/>
    <property type="project" value="UniProtKB-KW"/>
</dbReference>
<dbReference type="Gene3D" id="3.40.50.300">
    <property type="entry name" value="P-loop containing nucleotide triphosphate hydrolases"/>
    <property type="match status" value="1"/>
</dbReference>
<protein>
    <recommendedName>
        <fullName evidence="2">Probable translation initiation factor IF-2</fullName>
    </recommendedName>
</protein>
<dbReference type="SUPFAM" id="SSF52540">
    <property type="entry name" value="P-loop containing nucleoside triphosphate hydrolases"/>
    <property type="match status" value="1"/>
</dbReference>
<name>A0A0F9P2E5_9ZZZZ</name>
<dbReference type="AlphaFoldDB" id="A0A0F9P2E5"/>
<dbReference type="NCBIfam" id="NF003078">
    <property type="entry name" value="PRK04004.1"/>
    <property type="match status" value="1"/>
</dbReference>
<dbReference type="FunFam" id="3.40.50.10050:FF:000001">
    <property type="entry name" value="Translation initiation factor IF-2"/>
    <property type="match status" value="1"/>
</dbReference>
<dbReference type="InterPro" id="IPR036925">
    <property type="entry name" value="TIF_IF2_dom3_sf"/>
</dbReference>
<dbReference type="SUPFAM" id="SSF50447">
    <property type="entry name" value="Translation proteins"/>
    <property type="match status" value="1"/>
</dbReference>
<accession>A0A0F9P2E5</accession>
<evidence type="ECO:0000256" key="1">
    <source>
        <dbReference type="ARBA" id="ARBA00007733"/>
    </source>
</evidence>
<reference evidence="9" key="1">
    <citation type="journal article" date="2015" name="Nature">
        <title>Complex archaea that bridge the gap between prokaryotes and eukaryotes.</title>
        <authorList>
            <person name="Spang A."/>
            <person name="Saw J.H."/>
            <person name="Jorgensen S.L."/>
            <person name="Zaremba-Niedzwiedzka K."/>
            <person name="Martijn J."/>
            <person name="Lind A.E."/>
            <person name="van Eijk R."/>
            <person name="Schleper C."/>
            <person name="Guy L."/>
            <person name="Ettema T.J."/>
        </authorList>
    </citation>
    <scope>NUCLEOTIDE SEQUENCE</scope>
</reference>
<dbReference type="Pfam" id="PF14578">
    <property type="entry name" value="GTP_EFTU_D4"/>
    <property type="match status" value="1"/>
</dbReference>
<dbReference type="EMBL" id="LAZR01003414">
    <property type="protein sequence ID" value="KKN18567.1"/>
    <property type="molecule type" value="Genomic_DNA"/>
</dbReference>
<dbReference type="Gene3D" id="2.40.30.10">
    <property type="entry name" value="Translation factors"/>
    <property type="match status" value="2"/>
</dbReference>
<organism evidence="9">
    <name type="scientific">marine sediment metagenome</name>
    <dbReference type="NCBI Taxonomy" id="412755"/>
    <lineage>
        <taxon>unclassified sequences</taxon>
        <taxon>metagenomes</taxon>
        <taxon>ecological metagenomes</taxon>
    </lineage>
</organism>
<dbReference type="HAMAP" id="MF_00100_A">
    <property type="entry name" value="IF_2_A"/>
    <property type="match status" value="1"/>
</dbReference>
<proteinExistence type="inferred from homology"/>
<keyword evidence="4" id="KW-0547">Nucleotide-binding</keyword>
<sequence length="602" mass="67000">MSTFNTKKVIRAPIVCILGHIDHGKTTILDYIRGTVVQQREAAGITQHIGASYFPTKDIKEFLKKSKQEFAEKEINLPGMLVIDTPGHAAFLNLRRRGGAVADIAILVIDVTAGTMPITWESVRILQEKKTPFIIAANKIDRVSGWRSIKDADFLDSYNTQKPHVKDFLDEKVLQIMVNFMEEGFKGIDRYDKIKDFTKKIAIVPTSGKTGEGISTLLMILMGLVQQYLTTNLKFSEGAAKGVVLEVKKERGQGKTMDILIYDGIINKGDEFIVGGLEKPIKSKVRALLMPKPLDEIRDPRQKFDSVDTVSAAAGIKILAPNIDGVVAGSPFRGIGNQSEFDAVYKEIESEVESIRIKTDKAGVVLKADTLGSLEALENHFTKNGVKISIADVGPIKKEDIINANIVKGLDSYSASVLGFNVPILPEANEQAIINNIRIFTNNVIYRLLEEFIEYSEIKRAQDTAKGLSELILPAKLKMFPDFIFRSSDPAVFGVQVEAGTLYPKVPLITDKGIKVRRIHQIQDKGQTLEKAPKDSEVAISIRGIEIGKDIEKDETLFVNVPESHVRQLMGRFADELTTDQKQALREFIIIMRKVTHPWWGM</sequence>
<dbReference type="SUPFAM" id="SSF52156">
    <property type="entry name" value="Initiation factor IF2/eIF5b, domain 3"/>
    <property type="match status" value="1"/>
</dbReference>
<dbReference type="PANTHER" id="PTHR43381">
    <property type="entry name" value="TRANSLATION INITIATION FACTOR IF-2-RELATED"/>
    <property type="match status" value="1"/>
</dbReference>
<keyword evidence="3" id="KW-0396">Initiation factor</keyword>
<dbReference type="InterPro" id="IPR023115">
    <property type="entry name" value="TIF_IF2_dom3"/>
</dbReference>
<feature type="domain" description="Tr-type G" evidence="8">
    <location>
        <begin position="10"/>
        <end position="229"/>
    </location>
</feature>
<dbReference type="NCBIfam" id="TIGR00491">
    <property type="entry name" value="aIF-2"/>
    <property type="match status" value="1"/>
</dbReference>
<dbReference type="InterPro" id="IPR000795">
    <property type="entry name" value="T_Tr_GTP-bd_dom"/>
</dbReference>
<dbReference type="FunFam" id="3.40.50.300:FF:000112">
    <property type="entry name" value="Eukaryotic translation initiation factor 5B"/>
    <property type="match status" value="1"/>
</dbReference>